<dbReference type="Proteomes" id="UP000029380">
    <property type="component" value="Unassembled WGS sequence"/>
</dbReference>
<dbReference type="Pfam" id="PF00534">
    <property type="entry name" value="Glycos_transf_1"/>
    <property type="match status" value="1"/>
</dbReference>
<evidence type="ECO:0000259" key="2">
    <source>
        <dbReference type="Pfam" id="PF13579"/>
    </source>
</evidence>
<dbReference type="RefSeq" id="WP_052077146.1">
    <property type="nucleotide sequence ID" value="NZ_JPVU01000044.1"/>
</dbReference>
<dbReference type="InterPro" id="IPR028098">
    <property type="entry name" value="Glyco_trans_4-like_N"/>
</dbReference>
<feature type="domain" description="Glycosyl transferase family 1" evidence="1">
    <location>
        <begin position="192"/>
        <end position="353"/>
    </location>
</feature>
<dbReference type="PANTHER" id="PTHR45947:SF3">
    <property type="entry name" value="SULFOQUINOVOSYL TRANSFERASE SQD2"/>
    <property type="match status" value="1"/>
</dbReference>
<accession>A0A091CF24</accession>
<dbReference type="Pfam" id="PF13579">
    <property type="entry name" value="Glyco_trans_4_4"/>
    <property type="match status" value="1"/>
</dbReference>
<organism evidence="3 4">
    <name type="scientific">Tetragenococcus muriaticus PMC-11-5</name>
    <dbReference type="NCBI Taxonomy" id="1302649"/>
    <lineage>
        <taxon>Bacteria</taxon>
        <taxon>Bacillati</taxon>
        <taxon>Bacillota</taxon>
        <taxon>Bacilli</taxon>
        <taxon>Lactobacillales</taxon>
        <taxon>Enterococcaceae</taxon>
        <taxon>Tetragenococcus</taxon>
    </lineage>
</organism>
<dbReference type="Gene3D" id="3.40.50.2000">
    <property type="entry name" value="Glycogen Phosphorylase B"/>
    <property type="match status" value="2"/>
</dbReference>
<dbReference type="AlphaFoldDB" id="A0A091CF24"/>
<dbReference type="InterPro" id="IPR001296">
    <property type="entry name" value="Glyco_trans_1"/>
</dbReference>
<dbReference type="GO" id="GO:0016757">
    <property type="term" value="F:glycosyltransferase activity"/>
    <property type="evidence" value="ECO:0007669"/>
    <property type="project" value="InterPro"/>
</dbReference>
<evidence type="ECO:0000313" key="3">
    <source>
        <dbReference type="EMBL" id="KFN93333.1"/>
    </source>
</evidence>
<evidence type="ECO:0000313" key="4">
    <source>
        <dbReference type="Proteomes" id="UP000029380"/>
    </source>
</evidence>
<dbReference type="SUPFAM" id="SSF53756">
    <property type="entry name" value="UDP-Glycosyltransferase/glycogen phosphorylase"/>
    <property type="match status" value="1"/>
</dbReference>
<dbReference type="InterPro" id="IPR050194">
    <property type="entry name" value="Glycosyltransferase_grp1"/>
</dbReference>
<evidence type="ECO:0000259" key="1">
    <source>
        <dbReference type="Pfam" id="PF00534"/>
    </source>
</evidence>
<sequence>MKKVLLVGSMASMLANFNKNNLEILLQLGCEVDVVANFSYEDSISTEKKRKFTDFLDENYISYYQVPFPRGIGNFKRNLKILSQLNRIFKEKSYDLIHTNSPLASVLVRVVAKKFKIPVLYTVHGFQFYQGAAKKDWLIFYSVERLLSTLTTAVITINQEDYMRAQRMGYRNVIYIPGVGINLSKFNNSLEQNSRNKDSKYIVTSVGELNNNKNQLCVLKAIKKSKIKDQLQYMICGVGENHEIYKDFIEKNNLENNVTLLGYREDIKDILSNSDAFVFPSFREGLSVSVMEAMACGKPVFASNIRGNVDLIDQGKGGELFDPNDSVMLSKLFDNVLPNSSLLSQYGIYNKKR</sequence>
<dbReference type="PANTHER" id="PTHR45947">
    <property type="entry name" value="SULFOQUINOVOSYL TRANSFERASE SQD2"/>
    <property type="match status" value="1"/>
</dbReference>
<comment type="caution">
    <text evidence="3">The sequence shown here is derived from an EMBL/GenBank/DDBJ whole genome shotgun (WGS) entry which is preliminary data.</text>
</comment>
<feature type="domain" description="Glycosyltransferase subfamily 4-like N-terminal" evidence="2">
    <location>
        <begin position="25"/>
        <end position="173"/>
    </location>
</feature>
<reference evidence="3 4" key="1">
    <citation type="submission" date="2014-08" db="EMBL/GenBank/DDBJ databases">
        <title>Genome sequence of Tetragenococcus muriaticus.</title>
        <authorList>
            <person name="Chuea-nongthon C."/>
            <person name="Rodtong S."/>
            <person name="Yongsawatdigul J."/>
            <person name="Steele J.L."/>
            <person name="Liu X.-y."/>
            <person name="Speers J."/>
            <person name="Glasner J.D."/>
            <person name="Neeno-Eckwall E.C."/>
        </authorList>
    </citation>
    <scope>NUCLEOTIDE SEQUENCE [LARGE SCALE GENOMIC DNA]</scope>
    <source>
        <strain evidence="3 4">PMC-11-5</strain>
    </source>
</reference>
<dbReference type="PATRIC" id="fig|1302649.3.peg.493"/>
<protein>
    <submittedName>
        <fullName evidence="3">Capsular polysaccharide biosynthesis protein</fullName>
    </submittedName>
</protein>
<name>A0A091CF24_9ENTE</name>
<dbReference type="OrthoDB" id="9806653at2"/>
<gene>
    <name evidence="3" type="ORF">TMUPMC115_0489</name>
</gene>
<dbReference type="EMBL" id="JPVU01000044">
    <property type="protein sequence ID" value="KFN93333.1"/>
    <property type="molecule type" value="Genomic_DNA"/>
</dbReference>
<proteinExistence type="predicted"/>